<dbReference type="PROSITE" id="PS51253">
    <property type="entry name" value="HTH_CENPB"/>
    <property type="match status" value="2"/>
</dbReference>
<dbReference type="GO" id="GO:0043565">
    <property type="term" value="F:sequence-specific DNA binding"/>
    <property type="evidence" value="ECO:0007669"/>
    <property type="project" value="InterPro"/>
</dbReference>
<evidence type="ECO:0000256" key="2">
    <source>
        <dbReference type="ARBA" id="ARBA00023125"/>
    </source>
</evidence>
<keyword evidence="5" id="KW-1185">Reference proteome</keyword>
<feature type="compositionally biased region" description="Low complexity" evidence="3">
    <location>
        <begin position="262"/>
        <end position="285"/>
    </location>
</feature>
<name>A0A914VQB8_9BILA</name>
<feature type="compositionally biased region" description="Low complexity" evidence="3">
    <location>
        <begin position="514"/>
        <end position="535"/>
    </location>
</feature>
<evidence type="ECO:0000313" key="5">
    <source>
        <dbReference type="Proteomes" id="UP000887566"/>
    </source>
</evidence>
<dbReference type="InterPro" id="IPR006600">
    <property type="entry name" value="HTH_CenpB_DNA-bd_dom"/>
</dbReference>
<dbReference type="PANTHER" id="PTHR33215:SF13">
    <property type="entry name" value="PROTEIN DISTAL ANTENNA"/>
    <property type="match status" value="1"/>
</dbReference>
<evidence type="ECO:0000259" key="4">
    <source>
        <dbReference type="PROSITE" id="PS51253"/>
    </source>
</evidence>
<feature type="compositionally biased region" description="Acidic residues" evidence="3">
    <location>
        <begin position="325"/>
        <end position="353"/>
    </location>
</feature>
<proteinExistence type="predicted"/>
<dbReference type="Proteomes" id="UP000887566">
    <property type="component" value="Unplaced"/>
</dbReference>
<evidence type="ECO:0000256" key="1">
    <source>
        <dbReference type="ARBA" id="ARBA00004123"/>
    </source>
</evidence>
<comment type="subcellular location">
    <subcellularLocation>
        <location evidence="1">Nucleus</location>
    </subcellularLocation>
</comment>
<dbReference type="WBParaSite" id="PSAMB.scaffold2315size23924.g17326.t1">
    <property type="protein sequence ID" value="PSAMB.scaffold2315size23924.g17326.t1"/>
    <property type="gene ID" value="PSAMB.scaffold2315size23924.g17326"/>
</dbReference>
<organism evidence="5 6">
    <name type="scientific">Plectus sambesii</name>
    <dbReference type="NCBI Taxonomy" id="2011161"/>
    <lineage>
        <taxon>Eukaryota</taxon>
        <taxon>Metazoa</taxon>
        <taxon>Ecdysozoa</taxon>
        <taxon>Nematoda</taxon>
        <taxon>Chromadorea</taxon>
        <taxon>Plectida</taxon>
        <taxon>Plectina</taxon>
        <taxon>Plectoidea</taxon>
        <taxon>Plectidae</taxon>
        <taxon>Plectus</taxon>
    </lineage>
</organism>
<keyword evidence="2" id="KW-0238">DNA-binding</keyword>
<dbReference type="Gene3D" id="1.10.10.60">
    <property type="entry name" value="Homeodomain-like"/>
    <property type="match status" value="3"/>
</dbReference>
<feature type="compositionally biased region" description="Basic and acidic residues" evidence="3">
    <location>
        <begin position="498"/>
        <end position="513"/>
    </location>
</feature>
<dbReference type="SMART" id="SM00674">
    <property type="entry name" value="CENPB"/>
    <property type="match status" value="2"/>
</dbReference>
<dbReference type="InterPro" id="IPR010921">
    <property type="entry name" value="Trp_repressor/repl_initiator"/>
</dbReference>
<dbReference type="AlphaFoldDB" id="A0A914VQB8"/>
<dbReference type="InterPro" id="IPR009057">
    <property type="entry name" value="Homeodomain-like_sf"/>
</dbReference>
<feature type="domain" description="HTH CENPB-type" evidence="4">
    <location>
        <begin position="408"/>
        <end position="488"/>
    </location>
</feature>
<protein>
    <submittedName>
        <fullName evidence="6">HTH CENPB-type domain-containing protein</fullName>
    </submittedName>
</protein>
<evidence type="ECO:0000256" key="3">
    <source>
        <dbReference type="SAM" id="MobiDB-lite"/>
    </source>
</evidence>
<dbReference type="PANTHER" id="PTHR33215">
    <property type="entry name" value="PROTEIN DISTAL ANTENNA"/>
    <property type="match status" value="1"/>
</dbReference>
<feature type="region of interest" description="Disordered" evidence="3">
    <location>
        <begin position="498"/>
        <end position="535"/>
    </location>
</feature>
<dbReference type="GO" id="GO:0005634">
    <property type="term" value="C:nucleus"/>
    <property type="evidence" value="ECO:0007669"/>
    <property type="project" value="UniProtKB-SubCell"/>
</dbReference>
<sequence length="639" mass="69930">MDVRLTLCDMLPKPLTVDETSQPLDLSQRPLLPLRADIVHDNGSHSPRLSVIQSATSAATQSHAAAAVAAAAHMQPLVAAAKAAISAQQQPSVPITAGNGVLPTCTNNNLNSNWIAMKFGAAVGPNRMSYPREFKLMVIDYYYANGHNKYRTCKEFQITKSMLNGWLQKIDKIRQSRPGSLKSGRSGRRPQFPDIEKQLYALYTAHLSSGQKVGNRWIRETARALAQQQCSQEELAGMCQFSERWLSNFKKRYHINLNRDWSSGSSLAESSASSAGSATDGSAASPQQECAFPPVSSDQPSNEHTKVPSSCASPTSPAVSPHQMDEEDDDDDDDDDDLSPDSDDRDTPIDVDDSMPMREPDNDMSAVSPGAMTAVILGNSQPGQLPIHTFYQRFPWLCRRAPTAAYEPGRRGRKVQFPQVEKVLYERMLKRQASGQRVSNRWLQEEARTLAAQLCPEVLAEATKSARCMFSEHWLHNFKKRYGVSLKQQIVANAASVKDVDGKQVGADDRSEDSPPVTDDGTPPSTPSTPQTPTFNPTAIAAMLQVQQWFLQQCYLSSMTGTPTAAAAAAMRPFDNAAPTGNPMSAAGLPTMVPLPTLAQSVNAWQELKSTDRSTDEQLKDGGARPEPHDLSAFFQQRV</sequence>
<dbReference type="Pfam" id="PF03221">
    <property type="entry name" value="HTH_Tnp_Tc5"/>
    <property type="match status" value="2"/>
</dbReference>
<accession>A0A914VQB8</accession>
<feature type="compositionally biased region" description="Basic and acidic residues" evidence="3">
    <location>
        <begin position="609"/>
        <end position="630"/>
    </location>
</feature>
<reference evidence="6" key="1">
    <citation type="submission" date="2022-11" db="UniProtKB">
        <authorList>
            <consortium name="WormBaseParasite"/>
        </authorList>
    </citation>
    <scope>IDENTIFICATION</scope>
</reference>
<evidence type="ECO:0000313" key="6">
    <source>
        <dbReference type="WBParaSite" id="PSAMB.scaffold2315size23924.g17326.t1"/>
    </source>
</evidence>
<dbReference type="SUPFAM" id="SSF46689">
    <property type="entry name" value="Homeodomain-like"/>
    <property type="match status" value="2"/>
</dbReference>
<dbReference type="SUPFAM" id="SSF48295">
    <property type="entry name" value="TrpR-like"/>
    <property type="match status" value="1"/>
</dbReference>
<feature type="region of interest" description="Disordered" evidence="3">
    <location>
        <begin position="261"/>
        <end position="367"/>
    </location>
</feature>
<dbReference type="InterPro" id="IPR051839">
    <property type="entry name" value="RD_transcriptional_regulator"/>
</dbReference>
<feature type="compositionally biased region" description="Polar residues" evidence="3">
    <location>
        <begin position="307"/>
        <end position="318"/>
    </location>
</feature>
<feature type="region of interest" description="Disordered" evidence="3">
    <location>
        <begin position="609"/>
        <end position="639"/>
    </location>
</feature>
<feature type="domain" description="HTH CENPB-type" evidence="4">
    <location>
        <begin position="183"/>
        <end position="259"/>
    </location>
</feature>